<dbReference type="Proteomes" id="UP000236394">
    <property type="component" value="Unassembled WGS sequence"/>
</dbReference>
<keyword evidence="1 4" id="KW-0645">Protease</keyword>
<dbReference type="GO" id="GO:0070005">
    <property type="term" value="F:cysteine-type aminopeptidase activity"/>
    <property type="evidence" value="ECO:0007669"/>
    <property type="project" value="InterPro"/>
</dbReference>
<evidence type="ECO:0000256" key="3">
    <source>
        <dbReference type="ARBA" id="ARBA00022807"/>
    </source>
</evidence>
<dbReference type="EMBL" id="NBZD01000001">
    <property type="protein sequence ID" value="PNH19629.1"/>
    <property type="molecule type" value="Genomic_DNA"/>
</dbReference>
<evidence type="ECO:0000256" key="1">
    <source>
        <dbReference type="ARBA" id="ARBA00022670"/>
    </source>
</evidence>
<accession>A0A2J8B4C7</accession>
<dbReference type="PROSITE" id="PS00639">
    <property type="entry name" value="THIOL_PROTEASE_HIS"/>
    <property type="match status" value="1"/>
</dbReference>
<sequence>MITKELLRKFADNFNNATNLAAAYGVAKAGLKAAAVDPQMRQKHQFVYSLQTKMGEITNQKQSGRCWMFAALNAARVASMEKYNLKTLEFSQAYTFFWDKLEKANAFLNAIIETADEDVHSRLVSHLLAAPVQDGGQWDMFSGILEKYGIVPKDAMPETYNSSASREMVEYLTSKLREYACELRKMVHAGASKEDLAARLESMLSYVYTVLVKCLGVPPTEVVYEYYDKDDVFHRTEPMTPQAFLKNFVGWDLTAKVSLINAPTADKPYYKAYTVKYLYSVLEGRPIKYVNLPIEELKAAAIKSLQAGEPVWFGCDVGKYLDRDTGIMDLDQFHYAEVLGEKLRLDKAERLDYGDSLLTHAMVLTGVNLDANGKPLTWKVENSWSDKAGNKGVFSMSDRWFDEFTYEVMVDKKYVSEKAKAAAEGEVIALEPWDPMGALAE</sequence>
<evidence type="ECO:0000256" key="2">
    <source>
        <dbReference type="ARBA" id="ARBA00022801"/>
    </source>
</evidence>
<keyword evidence="4 6" id="KW-0031">Aminopeptidase</keyword>
<name>A0A2J8B4C7_9FIRM</name>
<comment type="caution">
    <text evidence="6">The sequence shown here is derived from an EMBL/GenBank/DDBJ whole genome shotgun (WGS) entry which is preliminary data.</text>
</comment>
<dbReference type="RefSeq" id="WP_034574158.1">
    <property type="nucleotide sequence ID" value="NZ_NBZD01000001.1"/>
</dbReference>
<evidence type="ECO:0000313" key="7">
    <source>
        <dbReference type="Proteomes" id="UP000236394"/>
    </source>
</evidence>
<gene>
    <name evidence="6" type="ORF">B7R76_01720</name>
</gene>
<dbReference type="PIRSF" id="PIRSF005700">
    <property type="entry name" value="PepC"/>
    <property type="match status" value="1"/>
</dbReference>
<dbReference type="Gene3D" id="3.90.70.10">
    <property type="entry name" value="Cysteine proteinases"/>
    <property type="match status" value="1"/>
</dbReference>
<dbReference type="PROSITE" id="PS00139">
    <property type="entry name" value="THIOL_PROTEASE_CYS"/>
    <property type="match status" value="1"/>
</dbReference>
<keyword evidence="2 4" id="KW-0378">Hydrolase</keyword>
<keyword evidence="3 4" id="KW-0788">Thiol protease</keyword>
<dbReference type="InterPro" id="IPR004134">
    <property type="entry name" value="Peptidase_C1B"/>
</dbReference>
<dbReference type="Pfam" id="PF03051">
    <property type="entry name" value="Peptidase_C1_2"/>
    <property type="match status" value="1"/>
</dbReference>
<feature type="active site" evidence="5">
    <location>
        <position position="382"/>
    </location>
</feature>
<dbReference type="GO" id="GO:0005737">
    <property type="term" value="C:cytoplasm"/>
    <property type="evidence" value="ECO:0007669"/>
    <property type="project" value="TreeGrafter"/>
</dbReference>
<comment type="similarity">
    <text evidence="4">Belongs to the peptidase C1 family.</text>
</comment>
<evidence type="ECO:0000256" key="4">
    <source>
        <dbReference type="PIRNR" id="PIRNR005700"/>
    </source>
</evidence>
<dbReference type="SUPFAM" id="SSF54001">
    <property type="entry name" value="Cysteine proteinases"/>
    <property type="match status" value="1"/>
</dbReference>
<dbReference type="PANTHER" id="PTHR10363:SF2">
    <property type="entry name" value="BLEOMYCIN HYDROLASE"/>
    <property type="match status" value="1"/>
</dbReference>
<dbReference type="CDD" id="cd00585">
    <property type="entry name" value="Peptidase_C1B"/>
    <property type="match status" value="1"/>
</dbReference>
<reference evidence="7" key="1">
    <citation type="submission" date="2017-04" db="EMBL/GenBank/DDBJ databases">
        <authorList>
            <person name="Bumgarner R.E."/>
            <person name="Fredricks D.N."/>
            <person name="Srinivasan S."/>
        </authorList>
    </citation>
    <scope>NUCLEOTIDE SEQUENCE [LARGE SCALE GENOMIC DNA]</scope>
    <source>
        <strain evidence="7">KA00405</strain>
    </source>
</reference>
<evidence type="ECO:0000313" key="6">
    <source>
        <dbReference type="EMBL" id="PNH19629.1"/>
    </source>
</evidence>
<organism evidence="6 7">
    <name type="scientific">Mageeibacillus indolicus</name>
    <dbReference type="NCBI Taxonomy" id="884684"/>
    <lineage>
        <taxon>Bacteria</taxon>
        <taxon>Bacillati</taxon>
        <taxon>Bacillota</taxon>
        <taxon>Clostridia</taxon>
        <taxon>Eubacteriales</taxon>
        <taxon>Oscillospiraceae</taxon>
        <taxon>Mageeibacillus</taxon>
    </lineage>
</organism>
<dbReference type="InterPro" id="IPR000169">
    <property type="entry name" value="Pept_cys_AS"/>
</dbReference>
<dbReference type="GO" id="GO:0006508">
    <property type="term" value="P:proteolysis"/>
    <property type="evidence" value="ECO:0007669"/>
    <property type="project" value="UniProtKB-KW"/>
</dbReference>
<feature type="active site" evidence="5">
    <location>
        <position position="360"/>
    </location>
</feature>
<protein>
    <recommendedName>
        <fullName evidence="4">Aminopeptidase</fullName>
    </recommendedName>
</protein>
<dbReference type="GO" id="GO:0009636">
    <property type="term" value="P:response to toxic substance"/>
    <property type="evidence" value="ECO:0007669"/>
    <property type="project" value="TreeGrafter"/>
</dbReference>
<evidence type="ECO:0000256" key="5">
    <source>
        <dbReference type="PIRSR" id="PIRSR005700-1"/>
    </source>
</evidence>
<dbReference type="GO" id="GO:0043418">
    <property type="term" value="P:homocysteine catabolic process"/>
    <property type="evidence" value="ECO:0007669"/>
    <property type="project" value="TreeGrafter"/>
</dbReference>
<dbReference type="InterPro" id="IPR038765">
    <property type="entry name" value="Papain-like_cys_pep_sf"/>
</dbReference>
<proteinExistence type="inferred from homology"/>
<dbReference type="InterPro" id="IPR025660">
    <property type="entry name" value="Pept_his_AS"/>
</dbReference>
<feature type="active site" evidence="5">
    <location>
        <position position="66"/>
    </location>
</feature>
<dbReference type="PANTHER" id="PTHR10363">
    <property type="entry name" value="BLEOMYCIN HYDROLASE"/>
    <property type="match status" value="1"/>
</dbReference>
<dbReference type="AlphaFoldDB" id="A0A2J8B4C7"/>